<dbReference type="InterPro" id="IPR029063">
    <property type="entry name" value="SAM-dependent_MTases_sf"/>
</dbReference>
<keyword evidence="4" id="KW-1185">Reference proteome</keyword>
<dbReference type="Pfam" id="PF08241">
    <property type="entry name" value="Methyltransf_11"/>
    <property type="match status" value="1"/>
</dbReference>
<accession>A0ABP7JRJ0</accession>
<dbReference type="InterPro" id="IPR013216">
    <property type="entry name" value="Methyltransf_11"/>
</dbReference>
<evidence type="ECO:0000313" key="4">
    <source>
        <dbReference type="Proteomes" id="UP001501624"/>
    </source>
</evidence>
<sequence length="357" mass="37575">MTGMAAHTHDHIDWAERIPALRRADELHAATHAGIAAGLVDRVGPQPVIVDVGSGAGGMSAAFAVELAHRGGGTLVLVDAVPELLEVAEATASAAIERANAKHPGRVDLESPAAGTQREPSAAQQQVELEQAQAELAGSAVAATVGRAHPGPEAVSNAAFAGHVSIESIRADVASVDLAQLLQPADLVWAASMVHHLPDQQAGIAGLVTALKPGGTLALAEGSPPTYCLPWDLGIGEPGLERRLLAARDHSFGEMRAGMPGSVRMPYGWYTALRKAGLEQVGSFSRLVDLPAPPSEVVRNYVIEHIAWLASDADELVTQEDRDVLRRLLDPADPEYLGNREDIYVLGTQTVHFGSRR</sequence>
<reference evidence="4" key="1">
    <citation type="journal article" date="2019" name="Int. J. Syst. Evol. Microbiol.">
        <title>The Global Catalogue of Microorganisms (GCM) 10K type strain sequencing project: providing services to taxonomists for standard genome sequencing and annotation.</title>
        <authorList>
            <consortium name="The Broad Institute Genomics Platform"/>
            <consortium name="The Broad Institute Genome Sequencing Center for Infectious Disease"/>
            <person name="Wu L."/>
            <person name="Ma J."/>
        </authorList>
    </citation>
    <scope>NUCLEOTIDE SEQUENCE [LARGE SCALE GENOMIC DNA]</scope>
    <source>
        <strain evidence="4">JCM 17017</strain>
    </source>
</reference>
<evidence type="ECO:0000313" key="3">
    <source>
        <dbReference type="EMBL" id="GAA3851505.1"/>
    </source>
</evidence>
<protein>
    <submittedName>
        <fullName evidence="3">Methyltransferase domain-containing protein</fullName>
    </submittedName>
</protein>
<dbReference type="Gene3D" id="3.40.50.150">
    <property type="entry name" value="Vaccinia Virus protein VP39"/>
    <property type="match status" value="1"/>
</dbReference>
<name>A0ABP7JRJ0_9PSEU</name>
<dbReference type="SUPFAM" id="SSF53335">
    <property type="entry name" value="S-adenosyl-L-methionine-dependent methyltransferases"/>
    <property type="match status" value="1"/>
</dbReference>
<feature type="region of interest" description="Disordered" evidence="1">
    <location>
        <begin position="99"/>
        <end position="124"/>
    </location>
</feature>
<keyword evidence="3" id="KW-0808">Transferase</keyword>
<keyword evidence="3" id="KW-0489">Methyltransferase</keyword>
<evidence type="ECO:0000256" key="1">
    <source>
        <dbReference type="SAM" id="MobiDB-lite"/>
    </source>
</evidence>
<dbReference type="Proteomes" id="UP001501624">
    <property type="component" value="Unassembled WGS sequence"/>
</dbReference>
<comment type="caution">
    <text evidence="3">The sequence shown here is derived from an EMBL/GenBank/DDBJ whole genome shotgun (WGS) entry which is preliminary data.</text>
</comment>
<dbReference type="EMBL" id="BAABCM010000019">
    <property type="protein sequence ID" value="GAA3851505.1"/>
    <property type="molecule type" value="Genomic_DNA"/>
</dbReference>
<proteinExistence type="predicted"/>
<gene>
    <name evidence="3" type="ORF">GCM10022380_81850</name>
</gene>
<evidence type="ECO:0000259" key="2">
    <source>
        <dbReference type="Pfam" id="PF08241"/>
    </source>
</evidence>
<dbReference type="GO" id="GO:0008168">
    <property type="term" value="F:methyltransferase activity"/>
    <property type="evidence" value="ECO:0007669"/>
    <property type="project" value="UniProtKB-KW"/>
</dbReference>
<feature type="domain" description="Methyltransferase type 11" evidence="2">
    <location>
        <begin position="151"/>
        <end position="218"/>
    </location>
</feature>
<organism evidence="3 4">
    <name type="scientific">Amycolatopsis tucumanensis</name>
    <dbReference type="NCBI Taxonomy" id="401106"/>
    <lineage>
        <taxon>Bacteria</taxon>
        <taxon>Bacillati</taxon>
        <taxon>Actinomycetota</taxon>
        <taxon>Actinomycetes</taxon>
        <taxon>Pseudonocardiales</taxon>
        <taxon>Pseudonocardiaceae</taxon>
        <taxon>Amycolatopsis</taxon>
    </lineage>
</organism>
<dbReference type="GO" id="GO:0032259">
    <property type="term" value="P:methylation"/>
    <property type="evidence" value="ECO:0007669"/>
    <property type="project" value="UniProtKB-KW"/>
</dbReference>